<dbReference type="InterPro" id="IPR001680">
    <property type="entry name" value="WD40_rpt"/>
</dbReference>
<proteinExistence type="predicted"/>
<keyword evidence="3" id="KW-1185">Reference proteome</keyword>
<reference evidence="2" key="1">
    <citation type="submission" date="2022-11" db="EMBL/GenBank/DDBJ databases">
        <title>Minimal conservation of predation-associated metabolite biosynthetic gene clusters underscores biosynthetic potential of Myxococcota including descriptions for ten novel species: Archangium lansinium sp. nov., Myxococcus landrumus sp. nov., Nannocystis bai.</title>
        <authorList>
            <person name="Ahearne A."/>
            <person name="Stevens C."/>
            <person name="Phillips K."/>
        </authorList>
    </citation>
    <scope>NUCLEOTIDE SEQUENCE</scope>
    <source>
        <strain evidence="2">Na p29</strain>
    </source>
</reference>
<dbReference type="PANTHER" id="PTHR19879:SF1">
    <property type="entry name" value="CANNONBALL-RELATED"/>
    <property type="match status" value="1"/>
</dbReference>
<dbReference type="RefSeq" id="WP_267773982.1">
    <property type="nucleotide sequence ID" value="NZ_JAPNKE010000002.1"/>
</dbReference>
<organism evidence="2 3">
    <name type="scientific">Nannocystis pusilla</name>
    <dbReference type="NCBI Taxonomy" id="889268"/>
    <lineage>
        <taxon>Bacteria</taxon>
        <taxon>Pseudomonadati</taxon>
        <taxon>Myxococcota</taxon>
        <taxon>Polyangia</taxon>
        <taxon>Nannocystales</taxon>
        <taxon>Nannocystaceae</taxon>
        <taxon>Nannocystis</taxon>
    </lineage>
</organism>
<comment type="caution">
    <text evidence="2">The sequence shown here is derived from an EMBL/GenBank/DDBJ whole genome shotgun (WGS) entry which is preliminary data.</text>
</comment>
<dbReference type="Gene3D" id="2.130.10.10">
    <property type="entry name" value="YVTN repeat-like/Quinoprotein amine dehydrogenase"/>
    <property type="match status" value="2"/>
</dbReference>
<dbReference type="Proteomes" id="UP001150924">
    <property type="component" value="Unassembled WGS sequence"/>
</dbReference>
<dbReference type="EMBL" id="JAPNKE010000002">
    <property type="protein sequence ID" value="MCY1010861.1"/>
    <property type="molecule type" value="Genomic_DNA"/>
</dbReference>
<dbReference type="AlphaFoldDB" id="A0A9X3EVK0"/>
<dbReference type="InterPro" id="IPR011047">
    <property type="entry name" value="Quinoprotein_ADH-like_sf"/>
</dbReference>
<dbReference type="SMART" id="SM00320">
    <property type="entry name" value="WD40"/>
    <property type="match status" value="2"/>
</dbReference>
<name>A0A9X3EVK0_9BACT</name>
<protein>
    <recommendedName>
        <fullName evidence="4">WD40 repeat domain-containing protein</fullName>
    </recommendedName>
</protein>
<accession>A0A9X3EVK0</accession>
<dbReference type="PROSITE" id="PS50082">
    <property type="entry name" value="WD_REPEATS_2"/>
    <property type="match status" value="1"/>
</dbReference>
<evidence type="ECO:0000313" key="3">
    <source>
        <dbReference type="Proteomes" id="UP001150924"/>
    </source>
</evidence>
<feature type="repeat" description="WD" evidence="1">
    <location>
        <begin position="333"/>
        <end position="365"/>
    </location>
</feature>
<dbReference type="GO" id="GO:0006367">
    <property type="term" value="P:transcription initiation at RNA polymerase II promoter"/>
    <property type="evidence" value="ECO:0007669"/>
    <property type="project" value="TreeGrafter"/>
</dbReference>
<dbReference type="SUPFAM" id="SSF50998">
    <property type="entry name" value="Quinoprotein alcohol dehydrogenase-like"/>
    <property type="match status" value="1"/>
</dbReference>
<dbReference type="PANTHER" id="PTHR19879">
    <property type="entry name" value="TRANSCRIPTION INITIATION FACTOR TFIID"/>
    <property type="match status" value="1"/>
</dbReference>
<dbReference type="PROSITE" id="PS50294">
    <property type="entry name" value="WD_REPEATS_REGION"/>
    <property type="match status" value="1"/>
</dbReference>
<dbReference type="SUPFAM" id="SSF63829">
    <property type="entry name" value="Calcium-dependent phosphotriesterase"/>
    <property type="match status" value="1"/>
</dbReference>
<evidence type="ECO:0008006" key="4">
    <source>
        <dbReference type="Google" id="ProtNLM"/>
    </source>
</evidence>
<evidence type="ECO:0000313" key="2">
    <source>
        <dbReference type="EMBL" id="MCY1010861.1"/>
    </source>
</evidence>
<keyword evidence="1" id="KW-0853">WD repeat</keyword>
<sequence>MDSQGARALFEQLPGRPADDTAAQRFWRRASHRVARGGARALLQAALEEGGAIADEARPLLVRAGAVLRPVGPAPSPALVQVREFPQGAPAFVVALADGRFLVSAFAGPWQGALAEPPAVPHPRREVTSSRVAAPKQVQPFGDALLGFTASDLVLLDRHTLAVDKKIAGGLKRASEKLTCLIAGPAAAYTGDSEGVVRRLDAKHKLVAAKVKHASGVHHLALSPDGARLASVAPDGVRLWSADALKEELFHAEKAVRCVGFTAEGTLLAAVDRPRDGARELLVFAGGAAPTRTPLPFSPRELVAIDGGRVVIACDEGPLLLVELATGRVVGSLLGHGPQPGGLAWSAALGLVASTSSDGSLRLWDPARAEPVGPLARVDGLAAGGASLLVDRGDNVEFTVGGATVRVDLTGDELVVRRDGQLAVVRNGQTLHFIAPDGSTRELELDLDVQWMTFLPSGALLAAGPEGAAWIGPAEAKVTSKAAYVLTGDLCALGAVGDAEARVITRAGSTAVLAPGKKKPAVTTVELEGGADAEFVLGPDAVATLGSFQAEGQVWSALLARVTYPGGQVLSTWPKVQHVENANYPAPLPGEPHFHGAIAAVVEAGADDLAAVSRDGTLRVVSLAEGTERLRYDADNALVDLAAAGDGGFWAVDVSGRLLRLGPPQRT</sequence>
<dbReference type="InterPro" id="IPR015943">
    <property type="entry name" value="WD40/YVTN_repeat-like_dom_sf"/>
</dbReference>
<evidence type="ECO:0000256" key="1">
    <source>
        <dbReference type="PROSITE-ProRule" id="PRU00221"/>
    </source>
</evidence>
<dbReference type="Pfam" id="PF00400">
    <property type="entry name" value="WD40"/>
    <property type="match status" value="1"/>
</dbReference>
<gene>
    <name evidence="2" type="ORF">OV079_35915</name>
</gene>